<gene>
    <name evidence="1" type="ordered locus">Mvan_1451</name>
</gene>
<dbReference type="eggNOG" id="ENOG5031S7F">
    <property type="taxonomic scope" value="Bacteria"/>
</dbReference>
<name>A1T534_MYCVP</name>
<dbReference type="Proteomes" id="UP000009159">
    <property type="component" value="Chromosome"/>
</dbReference>
<sequence length="192" mass="20974">MTYPTNSDDLDSIAHSSSEALRMAREVLAGIEKSREEQPALLAAARNAADAAREATIAEQPWAENLQFALTETLTGEVNGVASFPGIEAKEIWGSRLLFDLIGCTDNDGEINDVLSRYFTLLNGDTAHLFIVMSAALVTCADTLIPMLLDDIEKYGNNYGARVYLADAARKSWELNINALRQTPNYEADGDE</sequence>
<evidence type="ECO:0000313" key="1">
    <source>
        <dbReference type="EMBL" id="ABM12284.1"/>
    </source>
</evidence>
<dbReference type="STRING" id="350058.Mvan_1451"/>
<reference evidence="1" key="1">
    <citation type="submission" date="2006-12" db="EMBL/GenBank/DDBJ databases">
        <title>Complete sequence of Mycobacterium vanbaalenii PYR-1.</title>
        <authorList>
            <consortium name="US DOE Joint Genome Institute"/>
            <person name="Copeland A."/>
            <person name="Lucas S."/>
            <person name="Lapidus A."/>
            <person name="Barry K."/>
            <person name="Detter J.C."/>
            <person name="Glavina del Rio T."/>
            <person name="Hammon N."/>
            <person name="Israni S."/>
            <person name="Dalin E."/>
            <person name="Tice H."/>
            <person name="Pitluck S."/>
            <person name="Singan V."/>
            <person name="Schmutz J."/>
            <person name="Larimer F."/>
            <person name="Land M."/>
            <person name="Hauser L."/>
            <person name="Kyrpides N."/>
            <person name="Anderson I.J."/>
            <person name="Miller C."/>
            <person name="Richardson P."/>
        </authorList>
    </citation>
    <scope>NUCLEOTIDE SEQUENCE [LARGE SCALE GENOMIC DNA]</scope>
    <source>
        <strain evidence="1">PYR-1</strain>
    </source>
</reference>
<keyword evidence="2" id="KW-1185">Reference proteome</keyword>
<proteinExistence type="predicted"/>
<evidence type="ECO:0000313" key="2">
    <source>
        <dbReference type="Proteomes" id="UP000009159"/>
    </source>
</evidence>
<protein>
    <submittedName>
        <fullName evidence="1">Uncharacterized protein</fullName>
    </submittedName>
</protein>
<dbReference type="KEGG" id="mva:Mvan_1451"/>
<dbReference type="AlphaFoldDB" id="A1T534"/>
<dbReference type="HOGENOM" id="CLU_1353424_0_0_11"/>
<dbReference type="RefSeq" id="WP_011778710.1">
    <property type="nucleotide sequence ID" value="NC_008726.1"/>
</dbReference>
<dbReference type="EMBL" id="CP000511">
    <property type="protein sequence ID" value="ABM12284.1"/>
    <property type="molecule type" value="Genomic_DNA"/>
</dbReference>
<accession>A1T534</accession>
<organism evidence="1 2">
    <name type="scientific">Mycolicibacterium vanbaalenii (strain DSM 7251 / JCM 13017 / BCRC 16820 / KCTC 9966 / NRRL B-24157 / PYR-1)</name>
    <name type="common">Mycobacterium vanbaalenii</name>
    <dbReference type="NCBI Taxonomy" id="350058"/>
    <lineage>
        <taxon>Bacteria</taxon>
        <taxon>Bacillati</taxon>
        <taxon>Actinomycetota</taxon>
        <taxon>Actinomycetes</taxon>
        <taxon>Mycobacteriales</taxon>
        <taxon>Mycobacteriaceae</taxon>
        <taxon>Mycolicibacterium</taxon>
    </lineage>
</organism>